<feature type="compositionally biased region" description="Low complexity" evidence="1">
    <location>
        <begin position="182"/>
        <end position="205"/>
    </location>
</feature>
<feature type="compositionally biased region" description="Polar residues" evidence="1">
    <location>
        <begin position="596"/>
        <end position="621"/>
    </location>
</feature>
<proteinExistence type="predicted"/>
<feature type="region of interest" description="Disordered" evidence="1">
    <location>
        <begin position="416"/>
        <end position="442"/>
    </location>
</feature>
<keyword evidence="3" id="KW-1185">Reference proteome</keyword>
<evidence type="ECO:0000313" key="3">
    <source>
        <dbReference type="Proteomes" id="UP001195483"/>
    </source>
</evidence>
<reference evidence="2" key="1">
    <citation type="journal article" date="2021" name="Genome Biol. Evol.">
        <title>A High-Quality Reference Genome for a Parasitic Bivalve with Doubly Uniparental Inheritance (Bivalvia: Unionida).</title>
        <authorList>
            <person name="Smith C.H."/>
        </authorList>
    </citation>
    <scope>NUCLEOTIDE SEQUENCE</scope>
    <source>
        <strain evidence="2">CHS0354</strain>
    </source>
</reference>
<feature type="compositionally biased region" description="Polar residues" evidence="1">
    <location>
        <begin position="575"/>
        <end position="584"/>
    </location>
</feature>
<feature type="compositionally biased region" description="Low complexity" evidence="1">
    <location>
        <begin position="293"/>
        <end position="306"/>
    </location>
</feature>
<dbReference type="Proteomes" id="UP001195483">
    <property type="component" value="Unassembled WGS sequence"/>
</dbReference>
<feature type="region of interest" description="Disordered" evidence="1">
    <location>
        <begin position="182"/>
        <end position="218"/>
    </location>
</feature>
<feature type="compositionally biased region" description="Low complexity" evidence="1">
    <location>
        <begin position="690"/>
        <end position="708"/>
    </location>
</feature>
<sequence>MRYRLYAGMDSDSEKHLAPDEMYLMLQADMINIKKQEQALQSEIEEIAAKFKSLLESCGLEGEFPASMAPPSPSLVQNSLTYVTACTTTTSFGNISPEHMNIPPEHMLSSSTSEESLFPTNPMCSLAESEDASIDCLVLEESKSKTFVLDNNSNYLNSSHSDSEKNMDHTPTIEILHSMEFTDNSNSSSPSSTSIQSSVQDSTSDGYPKSDDSSDNQVVPECYDLDKEFMSRLQYYSDFTIDRQRKINSMVCQLSKSNNNSHSSAFAEELFTRHVEGAESSHSPVRAPLKTYSSSSGGSSENFSTSRSRRGKKSIRDRTTSSRSSRKSTSVPIASSTMLDDSFMSGSSGRSSQRSTSSSNPIASSTLLDEAILFSSGSKMRSSMVTPKASSTMIEETILSQASSLPRSSNIVHSASMSELQSEMPSTIGPNDEGSLHSQEDNEGDLESIYTWSIYDDLESDDVNLEESYMRNIMKKSAATATGKPPLPPPRQRAYSTGNAGYHENYNDGKCKDHNLHKILGESCSRHDLEAISAFECDSNVQEGNLIVESLYKDEEHFLCKPNIIPCSSTQIQLQDKSSGSSSMDAKRASIPDLYSVSTPNNDYRSGAQTSNSNSTDSSPLQERLELVGKSSSSNEKDSSSNVPPPPSVTISSPNTDSHALVDSILTDSPNSVSSSGIFAPCNSPARNCSSSSKVSSSTTSGKNSADSNSGSKTVPVTLVTQPQPTVSAKLEQPQRTEEAVENVNTVFKVPKQSMPLKHLFKFRRHKCKTPDSLQSDPRILAPSVQSDPLSRRDHFPLLPSVRHEPRIVDKKAVIRKFKRFSETFYKRDKSGRVKIQTLANL</sequence>
<feature type="region of interest" description="Disordered" evidence="1">
    <location>
        <begin position="277"/>
        <end position="362"/>
    </location>
</feature>
<reference evidence="2" key="3">
    <citation type="submission" date="2023-05" db="EMBL/GenBank/DDBJ databases">
        <authorList>
            <person name="Smith C.H."/>
        </authorList>
    </citation>
    <scope>NUCLEOTIDE SEQUENCE</scope>
    <source>
        <strain evidence="2">CHS0354</strain>
        <tissue evidence="2">Mantle</tissue>
    </source>
</reference>
<organism evidence="2 3">
    <name type="scientific">Potamilus streckersoni</name>
    <dbReference type="NCBI Taxonomy" id="2493646"/>
    <lineage>
        <taxon>Eukaryota</taxon>
        <taxon>Metazoa</taxon>
        <taxon>Spiralia</taxon>
        <taxon>Lophotrochozoa</taxon>
        <taxon>Mollusca</taxon>
        <taxon>Bivalvia</taxon>
        <taxon>Autobranchia</taxon>
        <taxon>Heteroconchia</taxon>
        <taxon>Palaeoheterodonta</taxon>
        <taxon>Unionida</taxon>
        <taxon>Unionoidea</taxon>
        <taxon>Unionidae</taxon>
        <taxon>Ambleminae</taxon>
        <taxon>Lampsilini</taxon>
        <taxon>Potamilus</taxon>
    </lineage>
</organism>
<feature type="compositionally biased region" description="Low complexity" evidence="1">
    <location>
        <begin position="345"/>
        <end position="362"/>
    </location>
</feature>
<protein>
    <submittedName>
        <fullName evidence="2">Uncharacterized protein</fullName>
    </submittedName>
</protein>
<name>A0AAE0RR71_9BIVA</name>
<reference evidence="2" key="2">
    <citation type="journal article" date="2021" name="Genome Biol. Evol.">
        <title>Developing a high-quality reference genome for a parasitic bivalve with doubly uniparental inheritance (Bivalvia: Unionida).</title>
        <authorList>
            <person name="Smith C.H."/>
        </authorList>
    </citation>
    <scope>NUCLEOTIDE SEQUENCE</scope>
    <source>
        <strain evidence="2">CHS0354</strain>
        <tissue evidence="2">Mantle</tissue>
    </source>
</reference>
<dbReference type="AlphaFoldDB" id="A0AAE0RR71"/>
<accession>A0AAE0RR71</accession>
<evidence type="ECO:0000256" key="1">
    <source>
        <dbReference type="SAM" id="MobiDB-lite"/>
    </source>
</evidence>
<evidence type="ECO:0000313" key="2">
    <source>
        <dbReference type="EMBL" id="KAK3578046.1"/>
    </source>
</evidence>
<dbReference type="EMBL" id="JAEAOA010002311">
    <property type="protein sequence ID" value="KAK3578046.1"/>
    <property type="molecule type" value="Genomic_DNA"/>
</dbReference>
<feature type="region of interest" description="Disordered" evidence="1">
    <location>
        <begin position="683"/>
        <end position="717"/>
    </location>
</feature>
<feature type="region of interest" description="Disordered" evidence="1">
    <location>
        <begin position="575"/>
        <end position="657"/>
    </location>
</feature>
<feature type="compositionally biased region" description="Polar residues" evidence="1">
    <location>
        <begin position="416"/>
        <end position="429"/>
    </location>
</feature>
<comment type="caution">
    <text evidence="2">The sequence shown here is derived from an EMBL/GenBank/DDBJ whole genome shotgun (WGS) entry which is preliminary data.</text>
</comment>
<gene>
    <name evidence="2" type="ORF">CHS0354_039594</name>
</gene>
<feature type="compositionally biased region" description="Low complexity" evidence="1">
    <location>
        <begin position="321"/>
        <end position="330"/>
    </location>
</feature>